<dbReference type="CDD" id="cd06532">
    <property type="entry name" value="Glyco_transf_25"/>
    <property type="match status" value="1"/>
</dbReference>
<reference evidence="2" key="1">
    <citation type="journal article" date="2020" name="Nature">
        <title>Giant virus diversity and host interactions through global metagenomics.</title>
        <authorList>
            <person name="Schulz F."/>
            <person name="Roux S."/>
            <person name="Paez-Espino D."/>
            <person name="Jungbluth S."/>
            <person name="Walsh D.A."/>
            <person name="Denef V.J."/>
            <person name="McMahon K.D."/>
            <person name="Konstantinidis K.T."/>
            <person name="Eloe-Fadrosh E.A."/>
            <person name="Kyrpides N.C."/>
            <person name="Woyke T."/>
        </authorList>
    </citation>
    <scope>NUCLEOTIDE SEQUENCE</scope>
    <source>
        <strain evidence="2">GVMAG-M-3300023174-49</strain>
    </source>
</reference>
<dbReference type="AlphaFoldDB" id="A0A6C0DQD6"/>
<sequence>MNSLENLVIYWINLDKSKDRCKYMKTVLKDPVFENIPTHRVSAFDSEKHDYVDRLILTTVPPHMKPSAYGCLISHLDAIYRFSKSKYDYAIIFEDDISLEFKKYWNKSLKEIVNDCPTDWEIIQLGYGLNNNDPTAFPKKEYTPMKIGNYSQTLSYIISKEGAQRLMNDIYMDGKYKIYDNICQEADNFLFNTLRTYTYRIPYFTNNTDFVSTIHNEQVLGSKISKEVIREKLDKIFGKKSKTIKKNIKWRATRCINGKRKIGIFTENTNK</sequence>
<name>A0A6C0DQD6_9ZZZZ</name>
<proteinExistence type="predicted"/>
<dbReference type="EMBL" id="MN739662">
    <property type="protein sequence ID" value="QHT19128.1"/>
    <property type="molecule type" value="Genomic_DNA"/>
</dbReference>
<dbReference type="InterPro" id="IPR002654">
    <property type="entry name" value="Glyco_trans_25"/>
</dbReference>
<dbReference type="Pfam" id="PF01755">
    <property type="entry name" value="Glyco_transf_25"/>
    <property type="match status" value="1"/>
</dbReference>
<accession>A0A6C0DQD6</accession>
<organism evidence="2">
    <name type="scientific">viral metagenome</name>
    <dbReference type="NCBI Taxonomy" id="1070528"/>
    <lineage>
        <taxon>unclassified sequences</taxon>
        <taxon>metagenomes</taxon>
        <taxon>organismal metagenomes</taxon>
    </lineage>
</organism>
<protein>
    <recommendedName>
        <fullName evidence="1">Glycosyl transferase family 25 domain-containing protein</fullName>
    </recommendedName>
</protein>
<evidence type="ECO:0000259" key="1">
    <source>
        <dbReference type="Pfam" id="PF01755"/>
    </source>
</evidence>
<feature type="domain" description="Glycosyl transferase family 25" evidence="1">
    <location>
        <begin position="9"/>
        <end position="170"/>
    </location>
</feature>
<evidence type="ECO:0000313" key="2">
    <source>
        <dbReference type="EMBL" id="QHT19128.1"/>
    </source>
</evidence>